<proteinExistence type="predicted"/>
<name>A0ABV7ND58_9SPHN</name>
<keyword evidence="2" id="KW-1185">Reference proteome</keyword>
<dbReference type="InterPro" id="IPR011006">
    <property type="entry name" value="CheY-like_superfamily"/>
</dbReference>
<dbReference type="SUPFAM" id="SSF52172">
    <property type="entry name" value="CheY-like"/>
    <property type="match status" value="1"/>
</dbReference>
<accession>A0ABV7ND58</accession>
<evidence type="ECO:0000313" key="2">
    <source>
        <dbReference type="Proteomes" id="UP001595681"/>
    </source>
</evidence>
<evidence type="ECO:0000313" key="1">
    <source>
        <dbReference type="EMBL" id="MFC3441419.1"/>
    </source>
</evidence>
<organism evidence="1 2">
    <name type="scientific">Sphingobium rhizovicinum</name>
    <dbReference type="NCBI Taxonomy" id="432308"/>
    <lineage>
        <taxon>Bacteria</taxon>
        <taxon>Pseudomonadati</taxon>
        <taxon>Pseudomonadota</taxon>
        <taxon>Alphaproteobacteria</taxon>
        <taxon>Sphingomonadales</taxon>
        <taxon>Sphingomonadaceae</taxon>
        <taxon>Sphingobium</taxon>
    </lineage>
</organism>
<gene>
    <name evidence="1" type="ORF">ACFOKF_09480</name>
</gene>
<dbReference type="Proteomes" id="UP001595681">
    <property type="component" value="Unassembled WGS sequence"/>
</dbReference>
<comment type="caution">
    <text evidence="1">The sequence shown here is derived from an EMBL/GenBank/DDBJ whole genome shotgun (WGS) entry which is preliminary data.</text>
</comment>
<sequence>MKAFALHLFKTNADLSNFVRSTSNLQDLKSRRAAVRIAVIDDQPFLPHMILETYGYKVAQIGDLKKVEEVKDYHLILCDVMGVGRHFGAKAQGATLISEIKKVYPEKIVIAYTGGAAGDPAVQTATERADALERFSINLGHIRTN</sequence>
<dbReference type="EMBL" id="JBHRVU010000004">
    <property type="protein sequence ID" value="MFC3441419.1"/>
    <property type="molecule type" value="Genomic_DNA"/>
</dbReference>
<evidence type="ECO:0008006" key="3">
    <source>
        <dbReference type="Google" id="ProtNLM"/>
    </source>
</evidence>
<protein>
    <recommendedName>
        <fullName evidence="3">Response regulatory domain-containing protein</fullName>
    </recommendedName>
</protein>
<dbReference type="RefSeq" id="WP_380795315.1">
    <property type="nucleotide sequence ID" value="NZ_JBHRVU010000004.1"/>
</dbReference>
<reference evidence="2" key="1">
    <citation type="journal article" date="2019" name="Int. J. Syst. Evol. Microbiol.">
        <title>The Global Catalogue of Microorganisms (GCM) 10K type strain sequencing project: providing services to taxonomists for standard genome sequencing and annotation.</title>
        <authorList>
            <consortium name="The Broad Institute Genomics Platform"/>
            <consortium name="The Broad Institute Genome Sequencing Center for Infectious Disease"/>
            <person name="Wu L."/>
            <person name="Ma J."/>
        </authorList>
    </citation>
    <scope>NUCLEOTIDE SEQUENCE [LARGE SCALE GENOMIC DNA]</scope>
    <source>
        <strain evidence="2">CCM 7491</strain>
    </source>
</reference>